<dbReference type="RefSeq" id="WP_161014105.1">
    <property type="nucleotide sequence ID" value="NZ_WWCK01000003.1"/>
</dbReference>
<dbReference type="Proteomes" id="UP000450012">
    <property type="component" value="Unassembled WGS sequence"/>
</dbReference>
<comment type="caution">
    <text evidence="2">The sequence shown here is derived from an EMBL/GenBank/DDBJ whole genome shotgun (WGS) entry which is preliminary data.</text>
</comment>
<evidence type="ECO:0008006" key="4">
    <source>
        <dbReference type="Google" id="ProtNLM"/>
    </source>
</evidence>
<proteinExistence type="predicted"/>
<evidence type="ECO:0000313" key="3">
    <source>
        <dbReference type="Proteomes" id="UP000450012"/>
    </source>
</evidence>
<reference evidence="2 3" key="1">
    <citation type="submission" date="2019-12" db="EMBL/GenBank/DDBJ databases">
        <title>Novel species isolated from a subtropical stream in China.</title>
        <authorList>
            <person name="Lu H."/>
        </authorList>
    </citation>
    <scope>NUCLEOTIDE SEQUENCE [LARGE SCALE GENOMIC DNA]</scope>
    <source>
        <strain evidence="2 3">FT55W</strain>
    </source>
</reference>
<name>A0A7X4KC38_9BURK</name>
<evidence type="ECO:0000256" key="1">
    <source>
        <dbReference type="SAM" id="Phobius"/>
    </source>
</evidence>
<evidence type="ECO:0000313" key="2">
    <source>
        <dbReference type="EMBL" id="MYM67582.1"/>
    </source>
</evidence>
<dbReference type="AlphaFoldDB" id="A0A7X4KC38"/>
<gene>
    <name evidence="2" type="ORF">GTP45_12160</name>
</gene>
<accession>A0A7X4KC38</accession>
<organism evidence="2 3">
    <name type="scientific">Duganella rivi</name>
    <dbReference type="NCBI Taxonomy" id="2666083"/>
    <lineage>
        <taxon>Bacteria</taxon>
        <taxon>Pseudomonadati</taxon>
        <taxon>Pseudomonadota</taxon>
        <taxon>Betaproteobacteria</taxon>
        <taxon>Burkholderiales</taxon>
        <taxon>Oxalobacteraceae</taxon>
        <taxon>Telluria group</taxon>
        <taxon>Duganella</taxon>
    </lineage>
</organism>
<keyword evidence="1" id="KW-0812">Transmembrane</keyword>
<dbReference type="EMBL" id="WWCK01000003">
    <property type="protein sequence ID" value="MYM67582.1"/>
    <property type="molecule type" value="Genomic_DNA"/>
</dbReference>
<keyword evidence="1" id="KW-1133">Transmembrane helix</keyword>
<keyword evidence="3" id="KW-1185">Reference proteome</keyword>
<protein>
    <recommendedName>
        <fullName evidence="4">DUF1640 domain-containing protein</fullName>
    </recommendedName>
</protein>
<sequence length="159" mass="17885">MPDTNGNEGVENAGRPAYDVRFAAIETRLAAQEVDVAVIRANCATKEDIQLLRTEMHAGHERILTLLYEHKLQMQSAMAQQREDFLTALAKQREDFHTALAKQREDLHAALAKQREDFNAALAKTQVDLHKAILSHTLKLYGFASLVIGGVYFIARYVH</sequence>
<keyword evidence="1" id="KW-0472">Membrane</keyword>
<feature type="transmembrane region" description="Helical" evidence="1">
    <location>
        <begin position="140"/>
        <end position="158"/>
    </location>
</feature>